<dbReference type="GO" id="GO:0030170">
    <property type="term" value="F:pyridoxal phosphate binding"/>
    <property type="evidence" value="ECO:0007669"/>
    <property type="project" value="InterPro"/>
</dbReference>
<gene>
    <name evidence="2" type="ORF">GWK10_11885</name>
</gene>
<evidence type="ECO:0000313" key="2">
    <source>
        <dbReference type="EMBL" id="NER17916.1"/>
    </source>
</evidence>
<name>A0A6M0CIZ4_9FLAO</name>
<dbReference type="Proteomes" id="UP000474296">
    <property type="component" value="Unassembled WGS sequence"/>
</dbReference>
<dbReference type="Gene3D" id="2.40.33.20">
    <property type="entry name" value="PK beta-barrel domain-like"/>
    <property type="match status" value="1"/>
</dbReference>
<dbReference type="InterPro" id="IPR011037">
    <property type="entry name" value="Pyrv_Knase-like_insert_dom_sf"/>
</dbReference>
<dbReference type="InterPro" id="IPR005302">
    <property type="entry name" value="MoCF_Sase_C"/>
</dbReference>
<dbReference type="AlphaFoldDB" id="A0A6M0CIZ4"/>
<evidence type="ECO:0000313" key="3">
    <source>
        <dbReference type="Proteomes" id="UP000474296"/>
    </source>
</evidence>
<dbReference type="PROSITE" id="PS51340">
    <property type="entry name" value="MOSC"/>
    <property type="match status" value="1"/>
</dbReference>
<protein>
    <submittedName>
        <fullName evidence="2">MOSC domain-containing protein</fullName>
    </submittedName>
</protein>
<accession>A0A6M0CIZ4</accession>
<keyword evidence="3" id="KW-1185">Reference proteome</keyword>
<reference evidence="2 3" key="1">
    <citation type="submission" date="2020-01" db="EMBL/GenBank/DDBJ databases">
        <title>Spongiivirga citrea KCTC 32990T.</title>
        <authorList>
            <person name="Wang G."/>
        </authorList>
    </citation>
    <scope>NUCLEOTIDE SEQUENCE [LARGE SCALE GENOMIC DNA]</scope>
    <source>
        <strain evidence="2 3">KCTC 32990</strain>
    </source>
</reference>
<dbReference type="GO" id="GO:0003824">
    <property type="term" value="F:catalytic activity"/>
    <property type="evidence" value="ECO:0007669"/>
    <property type="project" value="InterPro"/>
</dbReference>
<dbReference type="PANTHER" id="PTHR30212:SF2">
    <property type="entry name" value="PROTEIN YIIM"/>
    <property type="match status" value="1"/>
</dbReference>
<dbReference type="RefSeq" id="WP_164032583.1">
    <property type="nucleotide sequence ID" value="NZ_JAABOQ010000004.1"/>
</dbReference>
<feature type="domain" description="MOSC" evidence="1">
    <location>
        <begin position="27"/>
        <end position="162"/>
    </location>
</feature>
<dbReference type="GO" id="GO:0030151">
    <property type="term" value="F:molybdenum ion binding"/>
    <property type="evidence" value="ECO:0007669"/>
    <property type="project" value="InterPro"/>
</dbReference>
<dbReference type="InterPro" id="IPR052353">
    <property type="entry name" value="Benzoxazolinone_Detox_Enz"/>
</dbReference>
<comment type="caution">
    <text evidence="2">The sequence shown here is derived from an EMBL/GenBank/DDBJ whole genome shotgun (WGS) entry which is preliminary data.</text>
</comment>
<dbReference type="EMBL" id="JAABOQ010000004">
    <property type="protein sequence ID" value="NER17916.1"/>
    <property type="molecule type" value="Genomic_DNA"/>
</dbReference>
<organism evidence="2 3">
    <name type="scientific">Spongiivirga citrea</name>
    <dbReference type="NCBI Taxonomy" id="1481457"/>
    <lineage>
        <taxon>Bacteria</taxon>
        <taxon>Pseudomonadati</taxon>
        <taxon>Bacteroidota</taxon>
        <taxon>Flavobacteriia</taxon>
        <taxon>Flavobacteriales</taxon>
        <taxon>Flavobacteriaceae</taxon>
        <taxon>Spongiivirga</taxon>
    </lineage>
</organism>
<sequence length="210" mass="24545">MKVISTNIAKPTLISWRGKQEKTGIYKKPVSSIFLEKEAVKGDEISNRKVHGGEFKACYLFSSKHYQYWKERYRDLDWEWGMFGENLTIEGLDENEILIGDIYKIGDALVQITQPREPCYKFGIKFGDQKVLQEFVDHGYPGTYVRVLEEGEVKPNDEMTLVERSKHPITTRQFFSLLFKAPKDQELIKIAIENDALPLYKRDRLKVFLE</sequence>
<proteinExistence type="predicted"/>
<dbReference type="PANTHER" id="PTHR30212">
    <property type="entry name" value="PROTEIN YIIM"/>
    <property type="match status" value="1"/>
</dbReference>
<dbReference type="Pfam" id="PF03473">
    <property type="entry name" value="MOSC"/>
    <property type="match status" value="1"/>
</dbReference>
<evidence type="ECO:0000259" key="1">
    <source>
        <dbReference type="PROSITE" id="PS51340"/>
    </source>
</evidence>
<dbReference type="SUPFAM" id="SSF50800">
    <property type="entry name" value="PK beta-barrel domain-like"/>
    <property type="match status" value="1"/>
</dbReference>